<dbReference type="InterPro" id="IPR030564">
    <property type="entry name" value="Myotubularin"/>
</dbReference>
<dbReference type="InterPro" id="IPR010569">
    <property type="entry name" value="Myotubularin-like_Pase_dom"/>
</dbReference>
<dbReference type="Pfam" id="PF06602">
    <property type="entry name" value="Myotub-related"/>
    <property type="match status" value="2"/>
</dbReference>
<dbReference type="Proteomes" id="UP000023152">
    <property type="component" value="Unassembled WGS sequence"/>
</dbReference>
<dbReference type="InterPro" id="IPR029021">
    <property type="entry name" value="Prot-tyrosine_phosphatase-like"/>
</dbReference>
<dbReference type="PANTHER" id="PTHR10807:SF128">
    <property type="entry name" value="PHOSPHATIDYLINOSITOL-3,5-BISPHOSPHATE 3-PHOSPHATASE"/>
    <property type="match status" value="1"/>
</dbReference>
<reference evidence="5 6" key="1">
    <citation type="journal article" date="2013" name="Curr. Biol.">
        <title>The Genome of the Foraminiferan Reticulomyxa filosa.</title>
        <authorList>
            <person name="Glockner G."/>
            <person name="Hulsmann N."/>
            <person name="Schleicher M."/>
            <person name="Noegel A.A."/>
            <person name="Eichinger L."/>
            <person name="Gallinger C."/>
            <person name="Pawlowski J."/>
            <person name="Sierra R."/>
            <person name="Euteneuer U."/>
            <person name="Pillet L."/>
            <person name="Moustafa A."/>
            <person name="Platzer M."/>
            <person name="Groth M."/>
            <person name="Szafranski K."/>
            <person name="Schliwa M."/>
        </authorList>
    </citation>
    <scope>NUCLEOTIDE SEQUENCE [LARGE SCALE GENOMIC DNA]</scope>
</reference>
<dbReference type="GO" id="GO:0016020">
    <property type="term" value="C:membrane"/>
    <property type="evidence" value="ECO:0007669"/>
    <property type="project" value="TreeGrafter"/>
</dbReference>
<keyword evidence="6" id="KW-1185">Reference proteome</keyword>
<dbReference type="PROSITE" id="PS51339">
    <property type="entry name" value="PPASE_MYOTUBULARIN"/>
    <property type="match status" value="1"/>
</dbReference>
<feature type="active site" description="Phosphocysteine intermediate" evidence="1">
    <location>
        <position position="184"/>
    </location>
</feature>
<dbReference type="PANTHER" id="PTHR10807">
    <property type="entry name" value="MYOTUBULARIN-RELATED"/>
    <property type="match status" value="1"/>
</dbReference>
<evidence type="ECO:0000256" key="2">
    <source>
        <dbReference type="PIRSR" id="PIRSR630564-2"/>
    </source>
</evidence>
<feature type="compositionally biased region" description="Basic and acidic residues" evidence="3">
    <location>
        <begin position="31"/>
        <end position="46"/>
    </location>
</feature>
<evidence type="ECO:0000256" key="1">
    <source>
        <dbReference type="PIRSR" id="PIRSR630564-1"/>
    </source>
</evidence>
<proteinExistence type="predicted"/>
<sequence>MAVVEKKKIAPVASFETRDKESPINGNNDTRQIEQKHRGRIVLEKEDNSEEGEEKEGKNSLKTTKTKTKKQCDATYEVCNTYSRVLVVPKEISDKQVNQVALFRRLGPKGSGFEDTTFYKNIVHRIFKSAKYLRHQKIATGFGQNHFHSKVQRSRLVDSIGKCQATLSIVKVIRLQRYSVLCHCSDGWDRTFQLYSLEALLGSYYRTIKGLIVFIEKDWLALTGVLDLPWTIISLNVKKHPFLNSSFLSLCWISCICRFSTFFGNCKNK</sequence>
<dbReference type="GO" id="GO:0005737">
    <property type="term" value="C:cytoplasm"/>
    <property type="evidence" value="ECO:0007669"/>
    <property type="project" value="TreeGrafter"/>
</dbReference>
<evidence type="ECO:0000313" key="5">
    <source>
        <dbReference type="EMBL" id="ETN97517.1"/>
    </source>
</evidence>
<feature type="domain" description="Myotubularin phosphatase" evidence="4">
    <location>
        <begin position="43"/>
        <end position="269"/>
    </location>
</feature>
<dbReference type="GO" id="GO:0046856">
    <property type="term" value="P:phosphatidylinositol dephosphorylation"/>
    <property type="evidence" value="ECO:0007669"/>
    <property type="project" value="TreeGrafter"/>
</dbReference>
<comment type="caution">
    <text evidence="5">The sequence shown here is derived from an EMBL/GenBank/DDBJ whole genome shotgun (WGS) entry which is preliminary data.</text>
</comment>
<evidence type="ECO:0000313" key="6">
    <source>
        <dbReference type="Proteomes" id="UP000023152"/>
    </source>
</evidence>
<evidence type="ECO:0000259" key="4">
    <source>
        <dbReference type="PROSITE" id="PS51339"/>
    </source>
</evidence>
<name>X6L755_RETFI</name>
<feature type="region of interest" description="Disordered" evidence="3">
    <location>
        <begin position="1"/>
        <end position="67"/>
    </location>
</feature>
<dbReference type="EMBL" id="ASPP01049460">
    <property type="protein sequence ID" value="ETN97517.1"/>
    <property type="molecule type" value="Genomic_DNA"/>
</dbReference>
<dbReference type="AlphaFoldDB" id="X6L755"/>
<dbReference type="OrthoDB" id="271628at2759"/>
<feature type="binding site" evidence="2">
    <location>
        <begin position="184"/>
        <end position="190"/>
    </location>
    <ligand>
        <name>substrate</name>
    </ligand>
</feature>
<dbReference type="SUPFAM" id="SSF52799">
    <property type="entry name" value="(Phosphotyrosine protein) phosphatases II"/>
    <property type="match status" value="1"/>
</dbReference>
<accession>X6L755</accession>
<protein>
    <submittedName>
        <fullName evidence="5">Myotubularin related protein 6</fullName>
    </submittedName>
</protein>
<organism evidence="5 6">
    <name type="scientific">Reticulomyxa filosa</name>
    <dbReference type="NCBI Taxonomy" id="46433"/>
    <lineage>
        <taxon>Eukaryota</taxon>
        <taxon>Sar</taxon>
        <taxon>Rhizaria</taxon>
        <taxon>Retaria</taxon>
        <taxon>Foraminifera</taxon>
        <taxon>Monothalamids</taxon>
        <taxon>Reticulomyxidae</taxon>
        <taxon>Reticulomyxa</taxon>
    </lineage>
</organism>
<gene>
    <name evidence="5" type="ORF">RFI_40014</name>
</gene>
<evidence type="ECO:0000256" key="3">
    <source>
        <dbReference type="SAM" id="MobiDB-lite"/>
    </source>
</evidence>
<dbReference type="GO" id="GO:0004438">
    <property type="term" value="F:phosphatidylinositol-3-phosphate phosphatase activity"/>
    <property type="evidence" value="ECO:0007669"/>
    <property type="project" value="TreeGrafter"/>
</dbReference>